<dbReference type="EMBL" id="QYRP01000002">
    <property type="protein sequence ID" value="RJS44831.1"/>
    <property type="molecule type" value="Genomic_DNA"/>
</dbReference>
<name>A0A3A5H4K9_9ACTN</name>
<proteinExistence type="predicted"/>
<dbReference type="AlphaFoldDB" id="A0A3A5H4K9"/>
<sequence length="565" mass="58668">MQGLRRACSARDERGAYSVLFALLTVVMFGISALAVDLGNAFSRKSDVQGQADFAALAGGHELKSSNPSAISPDVLAAVAKSLNFNQPVNGTCTSCVTTSQLVNGDLADGEVQIITGKGLRVTAPASTVDYGFAGAIGQAEEKDVQASATVQIFSPGNGSMPMYAAAGCDYGQQILTDPSTGHVSSTHDNLAFGADDSAAELWSITSPSPAAIPLSTGPGPMLRVTGEKFAIDAQGQRPAYHVSKIGFFLNDGTTHHVVNVTAPTPPAVWDPYFAEIPAIPAAVASVEDVWWVRVYLVEDGAAPPPGEWSSEGDARPLRVGAAQLECDAGSSDGNFGTLRLPRADVPSGSNLSMNIADGFDDPLSLVVHEGADSTGHCTPGLPAPPLDPAVESEEPDRLRAGTNCVGTDPGLSANDAASGLIEGVGSTPGRLDAPAVCGPKIANPLHRGPSTINGDTLECFLTSGTVTAITSPTYNGGAVLTQEIFDSPRFFWVPVLTADATRGASERYSIIDFRPAFLSDLHVQGNDIDQVKVIFFNWHALPGSTDGDVSPYLGVGKPILRLID</sequence>
<keyword evidence="1" id="KW-0472">Membrane</keyword>
<evidence type="ECO:0000313" key="4">
    <source>
        <dbReference type="Proteomes" id="UP000276542"/>
    </source>
</evidence>
<gene>
    <name evidence="3" type="ORF">D4739_00285</name>
</gene>
<keyword evidence="4" id="KW-1185">Reference proteome</keyword>
<evidence type="ECO:0000259" key="2">
    <source>
        <dbReference type="Pfam" id="PF13400"/>
    </source>
</evidence>
<dbReference type="InterPro" id="IPR028087">
    <property type="entry name" value="Tad_N"/>
</dbReference>
<dbReference type="Proteomes" id="UP000276542">
    <property type="component" value="Unassembled WGS sequence"/>
</dbReference>
<evidence type="ECO:0000313" key="3">
    <source>
        <dbReference type="EMBL" id="RJS44831.1"/>
    </source>
</evidence>
<keyword evidence="1" id="KW-1133">Transmembrane helix</keyword>
<comment type="caution">
    <text evidence="3">The sequence shown here is derived from an EMBL/GenBank/DDBJ whole genome shotgun (WGS) entry which is preliminary data.</text>
</comment>
<organism evidence="3 4">
    <name type="scientific">Nocardioides cavernaquae</name>
    <dbReference type="NCBI Taxonomy" id="2321396"/>
    <lineage>
        <taxon>Bacteria</taxon>
        <taxon>Bacillati</taxon>
        <taxon>Actinomycetota</taxon>
        <taxon>Actinomycetes</taxon>
        <taxon>Propionibacteriales</taxon>
        <taxon>Nocardioidaceae</taxon>
        <taxon>Nocardioides</taxon>
    </lineage>
</organism>
<keyword evidence="1" id="KW-0812">Transmembrane</keyword>
<dbReference type="Pfam" id="PF13400">
    <property type="entry name" value="Tad"/>
    <property type="match status" value="1"/>
</dbReference>
<evidence type="ECO:0000256" key="1">
    <source>
        <dbReference type="SAM" id="Phobius"/>
    </source>
</evidence>
<feature type="domain" description="Putative Flp pilus-assembly TadG-like N-terminal" evidence="2">
    <location>
        <begin position="15"/>
        <end position="60"/>
    </location>
</feature>
<reference evidence="4" key="1">
    <citation type="submission" date="2018-09" db="EMBL/GenBank/DDBJ databases">
        <authorList>
            <person name="Zhu H."/>
        </authorList>
    </citation>
    <scope>NUCLEOTIDE SEQUENCE [LARGE SCALE GENOMIC DNA]</scope>
    <source>
        <strain evidence="4">K1W22B-1</strain>
    </source>
</reference>
<dbReference type="OrthoDB" id="3773481at2"/>
<protein>
    <submittedName>
        <fullName evidence="3">Pilus assembly protein</fullName>
    </submittedName>
</protein>
<accession>A0A3A5H4K9</accession>
<dbReference type="RefSeq" id="WP_120058606.1">
    <property type="nucleotide sequence ID" value="NZ_QYRP01000002.1"/>
</dbReference>
<feature type="transmembrane region" description="Helical" evidence="1">
    <location>
        <begin position="15"/>
        <end position="36"/>
    </location>
</feature>